<dbReference type="CDD" id="cd06261">
    <property type="entry name" value="TM_PBP2"/>
    <property type="match status" value="1"/>
</dbReference>
<comment type="similarity">
    <text evidence="2">Belongs to the binding-protein-dependent transport system permease family. HisMQ subfamily.</text>
</comment>
<keyword evidence="8 9" id="KW-0472">Membrane</keyword>
<protein>
    <submittedName>
        <fullName evidence="10">Amino acid ABC transporter permease</fullName>
    </submittedName>
</protein>
<comment type="subcellular location">
    <subcellularLocation>
        <location evidence="1">Cell membrane</location>
        <topology evidence="1">Multi-pass membrane protein</topology>
    </subcellularLocation>
</comment>
<evidence type="ECO:0000256" key="2">
    <source>
        <dbReference type="ARBA" id="ARBA00010072"/>
    </source>
</evidence>
<sequence length="152" mass="16843">MDFGLIADSLPLLLKASVLTLQVTALSLVFGVVIGTAVALARLSGIRFLEWLATIYIELIRGTPLLVQILLIYFGLPQLTGQNLSEFTAGVLAFSLNSGAYVAEIVRAGIQGFPEARPRRRSRWDFRTQKRCVTLCCRRLSGAFCRRWSARP</sequence>
<comment type="caution">
    <text evidence="10">The sequence shown here is derived from an EMBL/GenBank/DDBJ whole genome shotgun (WGS) entry which is preliminary data.</text>
</comment>
<evidence type="ECO:0000256" key="9">
    <source>
        <dbReference type="SAM" id="Phobius"/>
    </source>
</evidence>
<feature type="transmembrane region" description="Helical" evidence="9">
    <location>
        <begin position="87"/>
        <end position="110"/>
    </location>
</feature>
<keyword evidence="5 9" id="KW-0812">Transmembrane</keyword>
<dbReference type="InterPro" id="IPR000515">
    <property type="entry name" value="MetI-like"/>
</dbReference>
<evidence type="ECO:0000256" key="6">
    <source>
        <dbReference type="ARBA" id="ARBA00022970"/>
    </source>
</evidence>
<accession>A0ABW1YDC3</accession>
<dbReference type="PANTHER" id="PTHR30614">
    <property type="entry name" value="MEMBRANE COMPONENT OF AMINO ACID ABC TRANSPORTER"/>
    <property type="match status" value="1"/>
</dbReference>
<keyword evidence="6" id="KW-0029">Amino-acid transport</keyword>
<reference evidence="11" key="1">
    <citation type="journal article" date="2019" name="Int. J. Syst. Evol. Microbiol.">
        <title>The Global Catalogue of Microorganisms (GCM) 10K type strain sequencing project: providing services to taxonomists for standard genome sequencing and annotation.</title>
        <authorList>
            <consortium name="The Broad Institute Genomics Platform"/>
            <consortium name="The Broad Institute Genome Sequencing Center for Infectious Disease"/>
            <person name="Wu L."/>
            <person name="Ma J."/>
        </authorList>
    </citation>
    <scope>NUCLEOTIDE SEQUENCE [LARGE SCALE GENOMIC DNA]</scope>
    <source>
        <strain evidence="11">CGMCC 1.15772</strain>
    </source>
</reference>
<evidence type="ECO:0000256" key="4">
    <source>
        <dbReference type="ARBA" id="ARBA00022475"/>
    </source>
</evidence>
<keyword evidence="3" id="KW-0813">Transport</keyword>
<dbReference type="InterPro" id="IPR035906">
    <property type="entry name" value="MetI-like_sf"/>
</dbReference>
<dbReference type="NCBIfam" id="TIGR01726">
    <property type="entry name" value="HEQRo_perm_3TM"/>
    <property type="match status" value="1"/>
</dbReference>
<name>A0ABW1YDC3_9DEIO</name>
<feature type="transmembrane region" description="Helical" evidence="9">
    <location>
        <begin position="20"/>
        <end position="41"/>
    </location>
</feature>
<gene>
    <name evidence="10" type="ORF">ACFP81_10045</name>
</gene>
<evidence type="ECO:0000313" key="11">
    <source>
        <dbReference type="Proteomes" id="UP001596297"/>
    </source>
</evidence>
<evidence type="ECO:0000313" key="10">
    <source>
        <dbReference type="EMBL" id="MFC6592301.1"/>
    </source>
</evidence>
<evidence type="ECO:0000256" key="3">
    <source>
        <dbReference type="ARBA" id="ARBA00022448"/>
    </source>
</evidence>
<dbReference type="EMBL" id="JBHSWD010000001">
    <property type="protein sequence ID" value="MFC6592301.1"/>
    <property type="molecule type" value="Genomic_DNA"/>
</dbReference>
<dbReference type="Proteomes" id="UP001596297">
    <property type="component" value="Unassembled WGS sequence"/>
</dbReference>
<organism evidence="10 11">
    <name type="scientific">Deinococcus lacus</name>
    <dbReference type="NCBI Taxonomy" id="392561"/>
    <lineage>
        <taxon>Bacteria</taxon>
        <taxon>Thermotogati</taxon>
        <taxon>Deinococcota</taxon>
        <taxon>Deinococci</taxon>
        <taxon>Deinococcales</taxon>
        <taxon>Deinococcaceae</taxon>
        <taxon>Deinococcus</taxon>
    </lineage>
</organism>
<evidence type="ECO:0000256" key="1">
    <source>
        <dbReference type="ARBA" id="ARBA00004651"/>
    </source>
</evidence>
<dbReference type="SUPFAM" id="SSF161098">
    <property type="entry name" value="MetI-like"/>
    <property type="match status" value="1"/>
</dbReference>
<evidence type="ECO:0000256" key="5">
    <source>
        <dbReference type="ARBA" id="ARBA00022692"/>
    </source>
</evidence>
<keyword evidence="7 9" id="KW-1133">Transmembrane helix</keyword>
<dbReference type="Gene3D" id="1.10.3720.10">
    <property type="entry name" value="MetI-like"/>
    <property type="match status" value="1"/>
</dbReference>
<dbReference type="InterPro" id="IPR043429">
    <property type="entry name" value="ArtM/GltK/GlnP/TcyL/YhdX-like"/>
</dbReference>
<feature type="transmembrane region" description="Helical" evidence="9">
    <location>
        <begin position="53"/>
        <end position="75"/>
    </location>
</feature>
<dbReference type="InterPro" id="IPR010065">
    <property type="entry name" value="AA_ABC_transptr_permease_3TM"/>
</dbReference>
<keyword evidence="4" id="KW-1003">Cell membrane</keyword>
<keyword evidence="11" id="KW-1185">Reference proteome</keyword>
<evidence type="ECO:0000256" key="8">
    <source>
        <dbReference type="ARBA" id="ARBA00023136"/>
    </source>
</evidence>
<dbReference type="RefSeq" id="WP_380083319.1">
    <property type="nucleotide sequence ID" value="NZ_JBHSWD010000001.1"/>
</dbReference>
<proteinExistence type="inferred from homology"/>
<evidence type="ECO:0000256" key="7">
    <source>
        <dbReference type="ARBA" id="ARBA00022989"/>
    </source>
</evidence>
<dbReference type="PANTHER" id="PTHR30614:SF20">
    <property type="entry name" value="GLUTAMINE TRANSPORT SYSTEM PERMEASE PROTEIN GLNP"/>
    <property type="match status" value="1"/>
</dbReference>